<evidence type="ECO:0000313" key="2">
    <source>
        <dbReference type="EMBL" id="JAP90360.1"/>
    </source>
</evidence>
<keyword evidence="1" id="KW-0472">Membrane</keyword>
<keyword evidence="1" id="KW-1133">Transmembrane helix</keyword>
<organism evidence="2">
    <name type="scientific">Trepomonas sp. PC1</name>
    <dbReference type="NCBI Taxonomy" id="1076344"/>
    <lineage>
        <taxon>Eukaryota</taxon>
        <taxon>Metamonada</taxon>
        <taxon>Diplomonadida</taxon>
        <taxon>Hexamitidae</taxon>
        <taxon>Hexamitinae</taxon>
        <taxon>Trepomonas</taxon>
    </lineage>
</organism>
<feature type="transmembrane region" description="Helical" evidence="1">
    <location>
        <begin position="832"/>
        <end position="855"/>
    </location>
</feature>
<dbReference type="EMBL" id="GDID01006246">
    <property type="protein sequence ID" value="JAP90360.1"/>
    <property type="molecule type" value="Transcribed_RNA"/>
</dbReference>
<feature type="transmembrane region" description="Helical" evidence="1">
    <location>
        <begin position="252"/>
        <end position="274"/>
    </location>
</feature>
<evidence type="ECO:0000256" key="1">
    <source>
        <dbReference type="SAM" id="Phobius"/>
    </source>
</evidence>
<keyword evidence="1" id="KW-0812">Transmembrane</keyword>
<accession>A0A146K098</accession>
<reference evidence="2" key="1">
    <citation type="submission" date="2015-07" db="EMBL/GenBank/DDBJ databases">
        <title>Adaptation to a free-living lifestyle via gene acquisitions in the diplomonad Trepomonas sp. PC1.</title>
        <authorList>
            <person name="Xu F."/>
            <person name="Jerlstrom-Hultqvist J."/>
            <person name="Kolisko M."/>
            <person name="Simpson A.G.B."/>
            <person name="Roger A.J."/>
            <person name="Svard S.G."/>
            <person name="Andersson J.O."/>
        </authorList>
    </citation>
    <scope>NUCLEOTIDE SEQUENCE</scope>
    <source>
        <strain evidence="2">PC1</strain>
    </source>
</reference>
<dbReference type="AlphaFoldDB" id="A0A146K098"/>
<feature type="non-terminal residue" evidence="2">
    <location>
        <position position="1"/>
    </location>
</feature>
<feature type="transmembrane region" description="Helical" evidence="1">
    <location>
        <begin position="286"/>
        <end position="311"/>
    </location>
</feature>
<gene>
    <name evidence="2" type="ORF">TPC1_30145</name>
</gene>
<name>A0A146K098_9EUKA</name>
<protein>
    <submittedName>
        <fullName evidence="2">Uncharacterized protein</fullName>
    </submittedName>
</protein>
<proteinExistence type="predicted"/>
<sequence length="917" mass="103631">AAVLLNDFQSGDFAASMKTSFDSLLSGILNKVYQLFEFPTSTDQVYVDAANAIDQIFSNCKGLDSALVQFYDLISVLTADTKIQLGIPSNIPKSLSEIAGAEYAEVVDIFVNQKPSYEEFMCRISKTDLVKAMHLPEPHSSLMFPYEANCTLKNLDYNYFLGFNIIDLFGELLQNATFIQNLTSQLTTVRSWLPLIEKLQGNLTVLQTELELDTNNQSTCPESWCGIFPNDFINQILQSSDLNTLLGGVNPVLQTFAILTPIAFIAFALYSMLFKRFSLYLMYLQPVLAVLTSILSLFLLLASFISSGLIIPLCNNVQTELSSVINFGMQLAQKYDLYQPNIVQQNLPLPLVQNPFQLTLIKTNFSTFENFLEETELTFQFVPSQILNFINYHNILNEQFALVVELLGVNLPANNDFGDLFLVITEYLDQQFANYSNLTLSFSNSTIDKFFDYSQLESILQLIKVNGQTIGDFLDEFLTTVITQIFDDSVEYAHGIFMVDAEPFIIANTAQFLTDMGIDFAFSVNTSDFQTSYDALKLMELQADNDAYVLDIYDQVTIFLTDTTPPDLTIDQENLVKIISLFYFIDQEYQFLYDTVQTSPTLNYLRSQIIGDHQTVLQSFNALNKQSTIDFITNFQAIDCSTASTSPFYPGDFKNRLLQRGVTVDDGVYATNSYHEAHCGILKQVAANITDYAVSHQAVAEIYNLVLVENVSTLLNEISKFLQSADLSGQPANDFVNQLPTYIEQVSVGAMVAAAQKVNLNDPTSMFRTQLLSQQFLNNTQIFLTVLKNQALNLFFENESVLNTELTGFSVQTFKLLFNSALNWIDQFSLSVYLFSLYFMLGSVFCVLSYFYVYLVENDLKYKNKYGIRVPEVNVCSETVYYQLGKQRGKAEWGNGDKVVVKRQMKRISRKLVFVSE</sequence>